<dbReference type="AlphaFoldDB" id="A0A3N1GYN3"/>
<accession>A0A3N1GYN3</accession>
<proteinExistence type="predicted"/>
<gene>
    <name evidence="1" type="ORF">EDD40_0562</name>
</gene>
<organism evidence="1 2">
    <name type="scientific">Saccharothrix texasensis</name>
    <dbReference type="NCBI Taxonomy" id="103734"/>
    <lineage>
        <taxon>Bacteria</taxon>
        <taxon>Bacillati</taxon>
        <taxon>Actinomycetota</taxon>
        <taxon>Actinomycetes</taxon>
        <taxon>Pseudonocardiales</taxon>
        <taxon>Pseudonocardiaceae</taxon>
        <taxon>Saccharothrix</taxon>
    </lineage>
</organism>
<reference evidence="1 2" key="1">
    <citation type="submission" date="2018-11" db="EMBL/GenBank/DDBJ databases">
        <title>Sequencing the genomes of 1000 actinobacteria strains.</title>
        <authorList>
            <person name="Klenk H.-P."/>
        </authorList>
    </citation>
    <scope>NUCLEOTIDE SEQUENCE [LARGE SCALE GENOMIC DNA]</scope>
    <source>
        <strain evidence="1 2">DSM 44231</strain>
    </source>
</reference>
<sequence>MGRVGVRLDVAVDALPGRAAAALARVDVPWQARWDELASLVAELSDLVRGGPGARVVARELAEVLVGAAQGGAQRAAVAGLADRVLDLHAVACASGPAVDGRELATWLLWLQTGFAEPPEVRLAAYAPALGEDGLAFYRAEAVARFERLPVIGFGRTGRYDRERWALLRVVEELAEHTGDVDLQVLVLSRDLSSGWHYLQVATVLRDAGRSAEAVAWVERGLAATGGRGAATRLVDLGVDECLRAGWADRAVALRRRAFLAHPTWESYTRLRSVASASGGWPSVREEVLGLVAEAEDGDDVLRRVVEGEWAEAPDGRAPEWLRRLRAELALRER</sequence>
<protein>
    <submittedName>
        <fullName evidence="1">Uncharacterized protein</fullName>
    </submittedName>
</protein>
<name>A0A3N1GYN3_9PSEU</name>
<keyword evidence="2" id="KW-1185">Reference proteome</keyword>
<dbReference type="Proteomes" id="UP000268727">
    <property type="component" value="Unassembled WGS sequence"/>
</dbReference>
<dbReference type="EMBL" id="RJKM01000001">
    <property type="protein sequence ID" value="ROP35337.1"/>
    <property type="molecule type" value="Genomic_DNA"/>
</dbReference>
<evidence type="ECO:0000313" key="2">
    <source>
        <dbReference type="Proteomes" id="UP000268727"/>
    </source>
</evidence>
<evidence type="ECO:0000313" key="1">
    <source>
        <dbReference type="EMBL" id="ROP35337.1"/>
    </source>
</evidence>
<comment type="caution">
    <text evidence="1">The sequence shown here is derived from an EMBL/GenBank/DDBJ whole genome shotgun (WGS) entry which is preliminary data.</text>
</comment>